<gene>
    <name evidence="10" type="ORF">FOXYS1_1920</name>
</gene>
<feature type="signal peptide" evidence="7">
    <location>
        <begin position="1"/>
        <end position="20"/>
    </location>
</feature>
<evidence type="ECO:0000313" key="10">
    <source>
        <dbReference type="EMBL" id="KAF5267210.1"/>
    </source>
</evidence>
<dbReference type="SUPFAM" id="SSF49899">
    <property type="entry name" value="Concanavalin A-like lectins/glucanases"/>
    <property type="match status" value="1"/>
</dbReference>
<dbReference type="SUPFAM" id="SSF55545">
    <property type="entry name" value="beta-N-acetylhexosaminidase-like domain"/>
    <property type="match status" value="1"/>
</dbReference>
<dbReference type="PRINTS" id="PR00738">
    <property type="entry name" value="GLHYDRLASE20"/>
</dbReference>
<name>A0A8H5APK6_FUSOX</name>
<dbReference type="Gene3D" id="3.20.20.80">
    <property type="entry name" value="Glycosidases"/>
    <property type="match status" value="1"/>
</dbReference>
<dbReference type="InterPro" id="IPR025705">
    <property type="entry name" value="Beta_hexosaminidase_sua/sub"/>
</dbReference>
<dbReference type="GO" id="GO:0005975">
    <property type="term" value="P:carbohydrate metabolic process"/>
    <property type="evidence" value="ECO:0007669"/>
    <property type="project" value="InterPro"/>
</dbReference>
<dbReference type="InterPro" id="IPR013320">
    <property type="entry name" value="ConA-like_dom_sf"/>
</dbReference>
<sequence>MWILSLSQWLVILLMTSVECSRILTIPSVSYQDSQDGYFNLEDVKSIVVDSRFATSVDRDGHSLIPPTLEEFARIFCEDLRPILNRKPRFEYGARPRKGSIFITVDKSREKYLDAAKRYTLEGYSIETNKDSVLVKGASPLGAWWGTRTILQAMALEGHLPYGHITDSPGWVDRGVMVGEIVINSCKLDIGRHFYPPEFLAEMCSYLSFFKQNQFHIHLNDNLFINFDLYTRKQIHELYSGFRLNSANPALAGLASPVNESYTHAQFDWLQQKCASRGVTIVPEIDTPAHSLAIAKWKPEIALINNPSMLNISHPDTIPTLKTIWRTFLPWFKTKVIHLGADEYNITMVSEYNKLVDEMYDFISGSEKQARVWGTFPPSRGGKYTKDITIQHWAPYEDNAYFDFIMKGYKVLNSDFMFYISSKWHGYFGQTLNKTLIFSGDPSGGPFAPHIFDTKNGTNNAPRDSPGVTGYIAAQWSDYGPSASTYLEAYYAWRNELPALADKVWGGNLLEAEYDSVFEKLIPIIPGQNLDRRVKSNTSLILDYHFSNVPPARPNLVRDTSGNGYDAVNYGCKIHGSEVYISSDCYLETPLSSKGRNYTLSFWVYPESTKPGELFSGLDSSLHLGYGTNPNVTLLSGNNDYSLNYSLPTKVWTHVQLSGRGGSTLLTVFEKKVNRTMEFLVEVKPNGVSGSNGVMSIWRPIAIEAPLTRIGKGFIGRMRDISLRGSK</sequence>
<feature type="active site" description="Proton donor" evidence="6">
    <location>
        <position position="343"/>
    </location>
</feature>
<dbReference type="Gene3D" id="2.60.120.200">
    <property type="match status" value="1"/>
</dbReference>
<dbReference type="Proteomes" id="UP000558688">
    <property type="component" value="Unassembled WGS sequence"/>
</dbReference>
<dbReference type="InterPro" id="IPR017853">
    <property type="entry name" value="GH"/>
</dbReference>
<comment type="catalytic activity">
    <reaction evidence="1">
        <text>Hydrolysis of terminal non-reducing N-acetyl-D-hexosamine residues in N-acetyl-beta-D-hexosaminides.</text>
        <dbReference type="EC" id="3.2.1.52"/>
    </reaction>
</comment>
<protein>
    <recommendedName>
        <fullName evidence="3">beta-N-acetylhexosaminidase</fullName>
        <ecNumber evidence="3">3.2.1.52</ecNumber>
    </recommendedName>
</protein>
<keyword evidence="7" id="KW-0732">Signal</keyword>
<evidence type="ECO:0000256" key="1">
    <source>
        <dbReference type="ARBA" id="ARBA00001231"/>
    </source>
</evidence>
<keyword evidence="4" id="KW-0378">Hydrolase</keyword>
<comment type="caution">
    <text evidence="10">The sequence shown here is derived from an EMBL/GenBank/DDBJ whole genome shotgun (WGS) entry which is preliminary data.</text>
</comment>
<proteinExistence type="inferred from homology"/>
<evidence type="ECO:0000256" key="7">
    <source>
        <dbReference type="SAM" id="SignalP"/>
    </source>
</evidence>
<feature type="domain" description="Glycoside hydrolase family 20 catalytic" evidence="8">
    <location>
        <begin position="186"/>
        <end position="505"/>
    </location>
</feature>
<dbReference type="EMBL" id="JAAFOW010000289">
    <property type="protein sequence ID" value="KAF5267210.1"/>
    <property type="molecule type" value="Genomic_DNA"/>
</dbReference>
<dbReference type="GO" id="GO:0004563">
    <property type="term" value="F:beta-N-acetylhexosaminidase activity"/>
    <property type="evidence" value="ECO:0007669"/>
    <property type="project" value="UniProtKB-EC"/>
</dbReference>
<dbReference type="PANTHER" id="PTHR43678:SF1">
    <property type="entry name" value="BETA-N-ACETYLHEXOSAMINIDASE"/>
    <property type="match status" value="1"/>
</dbReference>
<evidence type="ECO:0000256" key="2">
    <source>
        <dbReference type="ARBA" id="ARBA00006285"/>
    </source>
</evidence>
<dbReference type="Pfam" id="PF00728">
    <property type="entry name" value="Glyco_hydro_20"/>
    <property type="match status" value="1"/>
</dbReference>
<dbReference type="InterPro" id="IPR052764">
    <property type="entry name" value="GH20_Enzymes"/>
</dbReference>
<feature type="domain" description="Beta-hexosaminidase bacterial type N-terminal" evidence="9">
    <location>
        <begin position="68"/>
        <end position="167"/>
    </location>
</feature>
<evidence type="ECO:0000256" key="4">
    <source>
        <dbReference type="ARBA" id="ARBA00022801"/>
    </source>
</evidence>
<evidence type="ECO:0000259" key="9">
    <source>
        <dbReference type="Pfam" id="PF02838"/>
    </source>
</evidence>
<keyword evidence="5" id="KW-0326">Glycosidase</keyword>
<accession>A0A8H5APK6</accession>
<evidence type="ECO:0000313" key="11">
    <source>
        <dbReference type="Proteomes" id="UP000558688"/>
    </source>
</evidence>
<reference evidence="10" key="1">
    <citation type="submission" date="2020-02" db="EMBL/GenBank/DDBJ databases">
        <title>Identification and distribution of gene clusters putatively required for synthesis of sphingolipid metabolism inhibitors in phylogenetically diverse species of the filamentous fungus Fusarium.</title>
        <authorList>
            <person name="Kim H.-S."/>
            <person name="Busman M."/>
            <person name="Brown D.W."/>
            <person name="Divon H."/>
            <person name="Uhlig S."/>
            <person name="Proctor R.H."/>
        </authorList>
    </citation>
    <scope>NUCLEOTIDE SEQUENCE [LARGE SCALE GENOMIC DNA]</scope>
    <source>
        <strain evidence="10">NRRL 39464</strain>
    </source>
</reference>
<evidence type="ECO:0000256" key="6">
    <source>
        <dbReference type="PIRSR" id="PIRSR625705-1"/>
    </source>
</evidence>
<organism evidence="10 11">
    <name type="scientific">Fusarium oxysporum</name>
    <name type="common">Fusarium vascular wilt</name>
    <dbReference type="NCBI Taxonomy" id="5507"/>
    <lineage>
        <taxon>Eukaryota</taxon>
        <taxon>Fungi</taxon>
        <taxon>Dikarya</taxon>
        <taxon>Ascomycota</taxon>
        <taxon>Pezizomycotina</taxon>
        <taxon>Sordariomycetes</taxon>
        <taxon>Hypocreomycetidae</taxon>
        <taxon>Hypocreales</taxon>
        <taxon>Nectriaceae</taxon>
        <taxon>Fusarium</taxon>
        <taxon>Fusarium oxysporum species complex</taxon>
    </lineage>
</organism>
<dbReference type="InterPro" id="IPR015882">
    <property type="entry name" value="HEX_bac_N"/>
</dbReference>
<dbReference type="PANTHER" id="PTHR43678">
    <property type="entry name" value="PUTATIVE (AFU_ORTHOLOGUE AFUA_2G00640)-RELATED"/>
    <property type="match status" value="1"/>
</dbReference>
<dbReference type="CDD" id="cd06564">
    <property type="entry name" value="GH20_DspB_LnbB-like"/>
    <property type="match status" value="1"/>
</dbReference>
<evidence type="ECO:0000256" key="5">
    <source>
        <dbReference type="ARBA" id="ARBA00023295"/>
    </source>
</evidence>
<dbReference type="InterPro" id="IPR015883">
    <property type="entry name" value="Glyco_hydro_20_cat"/>
</dbReference>
<dbReference type="InterPro" id="IPR029018">
    <property type="entry name" value="Hex-like_dom2"/>
</dbReference>
<dbReference type="Pfam" id="PF02838">
    <property type="entry name" value="Glyco_hydro_20b"/>
    <property type="match status" value="1"/>
</dbReference>
<dbReference type="EC" id="3.2.1.52" evidence="3"/>
<dbReference type="AlphaFoldDB" id="A0A8H5APK6"/>
<feature type="chain" id="PRO_5034803272" description="beta-N-acetylhexosaminidase" evidence="7">
    <location>
        <begin position="21"/>
        <end position="727"/>
    </location>
</feature>
<dbReference type="SUPFAM" id="SSF51445">
    <property type="entry name" value="(Trans)glycosidases"/>
    <property type="match status" value="1"/>
</dbReference>
<evidence type="ECO:0000259" key="8">
    <source>
        <dbReference type="Pfam" id="PF00728"/>
    </source>
</evidence>
<comment type="similarity">
    <text evidence="2">Belongs to the glycosyl hydrolase 20 family.</text>
</comment>
<evidence type="ECO:0000256" key="3">
    <source>
        <dbReference type="ARBA" id="ARBA00012663"/>
    </source>
</evidence>
<dbReference type="Gene3D" id="3.30.379.10">
    <property type="entry name" value="Chitobiase/beta-hexosaminidase domain 2-like"/>
    <property type="match status" value="1"/>
</dbReference>